<accession>A0ABM1YX38</accession>
<dbReference type="InterPro" id="IPR036397">
    <property type="entry name" value="RNaseH_sf"/>
</dbReference>
<dbReference type="EnsemblMetazoa" id="AALFPA23_012895.R18600">
    <property type="protein sequence ID" value="AALFPA23_012895.P18600"/>
    <property type="gene ID" value="AALFPA23_012895"/>
</dbReference>
<dbReference type="InterPro" id="IPR001584">
    <property type="entry name" value="Integrase_cat-core"/>
</dbReference>
<dbReference type="Proteomes" id="UP000069940">
    <property type="component" value="Unassembled WGS sequence"/>
</dbReference>
<evidence type="ECO:0000256" key="2">
    <source>
        <dbReference type="SAM" id="MobiDB-lite"/>
    </source>
</evidence>
<name>A0ABM1YX38_AEDAL</name>
<dbReference type="Pfam" id="PF03564">
    <property type="entry name" value="DUF1759"/>
    <property type="match status" value="1"/>
</dbReference>
<evidence type="ECO:0000259" key="4">
    <source>
        <dbReference type="PROSITE" id="PS50994"/>
    </source>
</evidence>
<evidence type="ECO:0000256" key="1">
    <source>
        <dbReference type="PROSITE-ProRule" id="PRU00047"/>
    </source>
</evidence>
<proteinExistence type="predicted"/>
<dbReference type="PANTHER" id="PTHR47331:SF1">
    <property type="entry name" value="GAG-LIKE PROTEIN"/>
    <property type="match status" value="1"/>
</dbReference>
<keyword evidence="6" id="KW-1185">Reference proteome</keyword>
<evidence type="ECO:0008006" key="7">
    <source>
        <dbReference type="Google" id="ProtNLM"/>
    </source>
</evidence>
<feature type="region of interest" description="Disordered" evidence="2">
    <location>
        <begin position="400"/>
        <end position="421"/>
    </location>
</feature>
<feature type="domain" description="CCHC-type" evidence="3">
    <location>
        <begin position="363"/>
        <end position="376"/>
    </location>
</feature>
<dbReference type="Gene3D" id="3.30.420.10">
    <property type="entry name" value="Ribonuclease H-like superfamily/Ribonuclease H"/>
    <property type="match status" value="1"/>
</dbReference>
<dbReference type="CDD" id="cd01644">
    <property type="entry name" value="RT_pepA17"/>
    <property type="match status" value="1"/>
</dbReference>
<dbReference type="SUPFAM" id="SSF53098">
    <property type="entry name" value="Ribonuclease H-like"/>
    <property type="match status" value="1"/>
</dbReference>
<dbReference type="PROSITE" id="PS50158">
    <property type="entry name" value="ZF_CCHC"/>
    <property type="match status" value="1"/>
</dbReference>
<reference evidence="5" key="2">
    <citation type="submission" date="2025-05" db="UniProtKB">
        <authorList>
            <consortium name="EnsemblMetazoa"/>
        </authorList>
    </citation>
    <scope>IDENTIFICATION</scope>
    <source>
        <strain evidence="5">Foshan</strain>
    </source>
</reference>
<dbReference type="InterPro" id="IPR008042">
    <property type="entry name" value="Retrotrans_Pao"/>
</dbReference>
<sequence length="1758" mass="199865">MATERRIKTLKMRVKSLTASLTHIKLFVDEFDEDTQADEIPVRLESLTKLWEDYSTTQSELESLDENSLEDLIKERTTLEASYYRVKGFLLAHNKSHVNQSSPSPTQSVAHFPMSASQVRLPDVKLPIFDGKLENWLVFHDLYISLVHSSTNLSNIQKFYYLRSSLSLSALQLIQSIPLSADNYTVAWNLLLKHFQNPARLKQTYVDALFDFSALKRESAAELHNLVERFEANVKVLHQLGEPTEHWDILLVRMLSTRLDTTTRRDWEEHSSSKRTVKFKDLIEFIQRRVTVLQSIQTKVVDTPSSAQVRKPTFRSASSHSANQVSPRKCLVCSEHHPLYLCGNFSKLSTEDKEKEVRRHQLCRNCLRKGHQSKDCSSSTNCRKCRGRHHTLLCSSDSTSQATSKHVSPPQQKLTSASPVTDTPINSASALVEAISCASASHQQKTVLLATAMIILVDDNGVEHVGRALLDSGSECCFITERFAQCMKVQRQKIYLPISGIGQSSTQAKQKFSATIRSRVGEYSTAVEMLVLPRVTVDLPATSVDTSLWNFPPGIQLADPSFDSTNPVDIILGAEIFFELFRVPGRIHLGEQLPVLVNSVFGWVVSGKSAVTTNSTPVVANIATVADLHQLMERFWKIEEGNSPTAYSVEEQACEEHFCRTVSRSPEGRYIVRLPFKENILDQLSDNRSTAVRRFHLLQTRLVRNPALHDQYKEFIDEYRSLGHMKRIHEYEESTGKRFYLPHHAVLREDSATTKLRVVFDASCKTPTGPSLNDALMVGPTVQEDIRSIIMRSRKHPVMLVADVKMMYRQILVDPRDTSVQLIVWKPSPEHPLETHELQTVTYGTASAPFLATRVLMQLAEDEGSNYPLAKPVLKKDFYVDDLFSGGKDASEAIELRNQLEALLAKGGFQLRKWASNDETVLNEIPPENRALKNSVELDRDQVIKTLGLHWEPATDCLRYKIESPSNAINHPLTKRIALSLIARLYDPLGLVGPVVTTAKVFMQNLWTLKDDDGTPWSWDRVLPMEYQTRWTSYQKLLPNLNNLRINRCILLPEPETIQIHIFADASQLAYGACAYVRSTNPGGLVKVALLSSKSRVAPLKRLSIPRLELCGALLAAELYEKIKSSLQLDAKCYFWLDSTVVLCWLNASPATWNTFVANRTSQIQLATPNCSWHHISGLENPADCLSRGLAADTIVDFNLWWHGPQWLQQHQNQWPMAREDTEQPLEAMEEARRSPIAATPSTPEPQFIDQIVERFSNVQRLIRVIAYCLRFLHHCRSAPNNRAKSFLLHVSELIEAEHNIIRLVQQQAFSEEWKQLKKNQPVSSKSRLKWFHPFVSSENLLRIGGRLGSAMQPYDAKHQILLPRSHRFSLLLVHNYHERHLHAAPQLLLSLLRQRYWVIGARSLAKVVVHNCITCVRARPRMLEQFMAELPASRTNLSRPFSITGVDYWGPVHLKPVHRRAAPGKAYVAVFVCFCTKAVHLELVPDLSTAKFIQSFRRFVARRGLCTELHSDNGRNFVGAANELKQLVNSKEYRNAVAQECNEHKIRWKFNPPKASNFGGLWEAAIYSAQKHFIRVLGKNTLSFDDMQTLLCQIESCLNSRPLVALTDDPSDYETLTPGHFLIGSALRSVPDADYTEIACNRLSRWHHVQKMYQQLWKRWHLEYLSTLQPRSKWLSPPIEIKENQLVIIRDENCPPMHWPTARIHQTHPGADGIVRVVTLQTPSGRFLRPVNKLCLLPTSSSFDQHEQAELQTQVSE</sequence>
<dbReference type="Pfam" id="PF17921">
    <property type="entry name" value="Integrase_H2C2"/>
    <property type="match status" value="1"/>
</dbReference>
<dbReference type="InterPro" id="IPR012337">
    <property type="entry name" value="RNaseH-like_sf"/>
</dbReference>
<reference evidence="6" key="1">
    <citation type="journal article" date="2015" name="Proc. Natl. Acad. Sci. U.S.A.">
        <title>Genome sequence of the Asian Tiger mosquito, Aedes albopictus, reveals insights into its biology, genetics, and evolution.</title>
        <authorList>
            <person name="Chen X.G."/>
            <person name="Jiang X."/>
            <person name="Gu J."/>
            <person name="Xu M."/>
            <person name="Wu Y."/>
            <person name="Deng Y."/>
            <person name="Zhang C."/>
            <person name="Bonizzoni M."/>
            <person name="Dermauw W."/>
            <person name="Vontas J."/>
            <person name="Armbruster P."/>
            <person name="Huang X."/>
            <person name="Yang Y."/>
            <person name="Zhang H."/>
            <person name="He W."/>
            <person name="Peng H."/>
            <person name="Liu Y."/>
            <person name="Wu K."/>
            <person name="Chen J."/>
            <person name="Lirakis M."/>
            <person name="Topalis P."/>
            <person name="Van Leeuwen T."/>
            <person name="Hall A.B."/>
            <person name="Jiang X."/>
            <person name="Thorpe C."/>
            <person name="Mueller R.L."/>
            <person name="Sun C."/>
            <person name="Waterhouse R.M."/>
            <person name="Yan G."/>
            <person name="Tu Z.J."/>
            <person name="Fang X."/>
            <person name="James A.A."/>
        </authorList>
    </citation>
    <scope>NUCLEOTIDE SEQUENCE [LARGE SCALE GENOMIC DNA]</scope>
    <source>
        <strain evidence="6">Foshan</strain>
    </source>
</reference>
<dbReference type="InterPro" id="IPR001878">
    <property type="entry name" value="Znf_CCHC"/>
</dbReference>
<dbReference type="PANTHER" id="PTHR47331">
    <property type="entry name" value="PHD-TYPE DOMAIN-CONTAINING PROTEIN"/>
    <property type="match status" value="1"/>
</dbReference>
<dbReference type="SUPFAM" id="SSF56672">
    <property type="entry name" value="DNA/RNA polymerases"/>
    <property type="match status" value="1"/>
</dbReference>
<dbReference type="InterPro" id="IPR040676">
    <property type="entry name" value="DUF5641"/>
</dbReference>
<dbReference type="InterPro" id="IPR043502">
    <property type="entry name" value="DNA/RNA_pol_sf"/>
</dbReference>
<dbReference type="Pfam" id="PF18701">
    <property type="entry name" value="DUF5641"/>
    <property type="match status" value="1"/>
</dbReference>
<evidence type="ECO:0000259" key="3">
    <source>
        <dbReference type="PROSITE" id="PS50158"/>
    </source>
</evidence>
<keyword evidence="1" id="KW-0863">Zinc-finger</keyword>
<keyword evidence="1" id="KW-0862">Zinc</keyword>
<protein>
    <recommendedName>
        <fullName evidence="7">Endonuclease</fullName>
    </recommendedName>
</protein>
<dbReference type="PROSITE" id="PS50994">
    <property type="entry name" value="INTEGRASE"/>
    <property type="match status" value="1"/>
</dbReference>
<evidence type="ECO:0000313" key="5">
    <source>
        <dbReference type="EnsemblMetazoa" id="AALFPA23_012895.P18600"/>
    </source>
</evidence>
<dbReference type="RefSeq" id="XP_062714206.1">
    <property type="nucleotide sequence ID" value="XM_062858222.1"/>
</dbReference>
<feature type="domain" description="Integrase catalytic" evidence="4">
    <location>
        <begin position="1437"/>
        <end position="1627"/>
    </location>
</feature>
<dbReference type="InterPro" id="IPR005312">
    <property type="entry name" value="DUF1759"/>
</dbReference>
<dbReference type="InterPro" id="IPR041588">
    <property type="entry name" value="Integrase_H2C2"/>
</dbReference>
<dbReference type="Pfam" id="PF05380">
    <property type="entry name" value="Peptidase_A17"/>
    <property type="match status" value="1"/>
</dbReference>
<dbReference type="GeneID" id="115258859"/>
<organism evidence="5 6">
    <name type="scientific">Aedes albopictus</name>
    <name type="common">Asian tiger mosquito</name>
    <name type="synonym">Stegomyia albopicta</name>
    <dbReference type="NCBI Taxonomy" id="7160"/>
    <lineage>
        <taxon>Eukaryota</taxon>
        <taxon>Metazoa</taxon>
        <taxon>Ecdysozoa</taxon>
        <taxon>Arthropoda</taxon>
        <taxon>Hexapoda</taxon>
        <taxon>Insecta</taxon>
        <taxon>Pterygota</taxon>
        <taxon>Neoptera</taxon>
        <taxon>Endopterygota</taxon>
        <taxon>Diptera</taxon>
        <taxon>Nematocera</taxon>
        <taxon>Culicoidea</taxon>
        <taxon>Culicidae</taxon>
        <taxon>Culicinae</taxon>
        <taxon>Aedini</taxon>
        <taxon>Aedes</taxon>
        <taxon>Stegomyia</taxon>
    </lineage>
</organism>
<evidence type="ECO:0000313" key="6">
    <source>
        <dbReference type="Proteomes" id="UP000069940"/>
    </source>
</evidence>
<keyword evidence="1" id="KW-0479">Metal-binding</keyword>